<dbReference type="EMBL" id="QZWZ01000024">
    <property type="protein sequence ID" value="RJT32798.1"/>
    <property type="molecule type" value="Genomic_DNA"/>
</dbReference>
<evidence type="ECO:0000313" key="2">
    <source>
        <dbReference type="Proteomes" id="UP000272706"/>
    </source>
</evidence>
<accession>A0A3A5KCW2</accession>
<reference evidence="1 2" key="1">
    <citation type="submission" date="2018-09" db="EMBL/GenBank/DDBJ databases">
        <title>Mesorhizobium carmichaelinearum sp. nov. isolated from Carmichaelinea spp. root nodules in New Zealand.</title>
        <authorList>
            <person name="De Meyer S.E."/>
        </authorList>
    </citation>
    <scope>NUCLEOTIDE SEQUENCE [LARGE SCALE GENOMIC DNA]</scope>
    <source>
        <strain evidence="1 2">ICMP19557</strain>
    </source>
</reference>
<organism evidence="1 2">
    <name type="scientific">Mesorhizobium waimense</name>
    <dbReference type="NCBI Taxonomy" id="1300307"/>
    <lineage>
        <taxon>Bacteria</taxon>
        <taxon>Pseudomonadati</taxon>
        <taxon>Pseudomonadota</taxon>
        <taxon>Alphaproteobacteria</taxon>
        <taxon>Hyphomicrobiales</taxon>
        <taxon>Phyllobacteriaceae</taxon>
        <taxon>Mesorhizobium</taxon>
    </lineage>
</organism>
<sequence length="77" mass="8795">MKLSANPKSPHYVRDLIGHNRILLHGVDMRDVTFANDEAGYIIRTKRDDKGNLVTKGNLIVHERVYGAVQIIDLRQQ</sequence>
<protein>
    <submittedName>
        <fullName evidence="1">Uncharacterized protein</fullName>
    </submittedName>
</protein>
<name>A0A3A5KCW2_9HYPH</name>
<keyword evidence="2" id="KW-1185">Reference proteome</keyword>
<dbReference type="Proteomes" id="UP000272706">
    <property type="component" value="Unassembled WGS sequence"/>
</dbReference>
<gene>
    <name evidence="1" type="ORF">D3227_25705</name>
</gene>
<evidence type="ECO:0000313" key="1">
    <source>
        <dbReference type="EMBL" id="RJT32798.1"/>
    </source>
</evidence>
<dbReference type="AlphaFoldDB" id="A0A3A5KCW2"/>
<comment type="caution">
    <text evidence="1">The sequence shown here is derived from an EMBL/GenBank/DDBJ whole genome shotgun (WGS) entry which is preliminary data.</text>
</comment>
<proteinExistence type="predicted"/>